<dbReference type="CDD" id="cd05635">
    <property type="entry name" value="LbH_unknown"/>
    <property type="match status" value="1"/>
</dbReference>
<dbReference type="SUPFAM" id="SSF51161">
    <property type="entry name" value="Trimeric LpxA-like enzymes"/>
    <property type="match status" value="1"/>
</dbReference>
<dbReference type="GO" id="GO:0016746">
    <property type="term" value="F:acyltransferase activity"/>
    <property type="evidence" value="ECO:0007669"/>
    <property type="project" value="UniProtKB-KW"/>
</dbReference>
<organism evidence="3">
    <name type="scientific">Tenacibaculum sp. Pbs-1</name>
    <dbReference type="NCBI Taxonomy" id="3238748"/>
    <lineage>
        <taxon>Bacteria</taxon>
        <taxon>Pseudomonadati</taxon>
        <taxon>Bacteroidota</taxon>
        <taxon>Flavobacteriia</taxon>
        <taxon>Flavobacteriales</taxon>
        <taxon>Flavobacteriaceae</taxon>
        <taxon>Tenacibaculum</taxon>
    </lineage>
</organism>
<dbReference type="Gene3D" id="2.160.10.10">
    <property type="entry name" value="Hexapeptide repeat proteins"/>
    <property type="match status" value="1"/>
</dbReference>
<proteinExistence type="predicted"/>
<dbReference type="PANTHER" id="PTHR43584">
    <property type="entry name" value="NUCLEOTIDYL TRANSFERASE"/>
    <property type="match status" value="1"/>
</dbReference>
<sequence length="394" mass="44331">MINMNYILFDGDVRTALLPFTYTRPVADIRVGILTIREKWEKYLGLTTTTVTEEYLEEKYPMVEMEENVLLNASFLPTKPLVEMVKNLQNNQAIFKGEDVIAFYTTDTQEEVDFSSYEHIEFEDDIIQIKNTWDIFSLNDKAIRADFDLITEGRKSEPIPETVNCVNRNDIFVEKGAKLTFATLNASTGPIYIGKKAEIMEGVVVRGALAMCENSVLKLGAKIYGATTLGPYCKVGGEVNNSVLFGYSNKGHDGFLGNSVLGEWCNIGADSNNSNLKNNYAEVKLWNYETGRFAKTGLQFCGLMMGDHSKCGINTMFNTGTVVGVSANIFGSGFPRNFVPSFSWGGASGFTEYKTNKVFEVVDVVMKRRGIEFDEREKQILDHVFEETKQYRNY</sequence>
<dbReference type="NCBIfam" id="TIGR03991">
    <property type="entry name" value="alt_bact_glmU"/>
    <property type="match status" value="1"/>
</dbReference>
<protein>
    <submittedName>
        <fullName evidence="3">GlmU family protein</fullName>
    </submittedName>
</protein>
<keyword evidence="2" id="KW-0012">Acyltransferase</keyword>
<dbReference type="InterPro" id="IPR023917">
    <property type="entry name" value="Bifunctiontional_GlmU_bac-type"/>
</dbReference>
<evidence type="ECO:0000256" key="2">
    <source>
        <dbReference type="ARBA" id="ARBA00023315"/>
    </source>
</evidence>
<dbReference type="InterPro" id="IPR050065">
    <property type="entry name" value="GlmU-like"/>
</dbReference>
<dbReference type="GO" id="GO:0016779">
    <property type="term" value="F:nucleotidyltransferase activity"/>
    <property type="evidence" value="ECO:0007669"/>
    <property type="project" value="UniProtKB-ARBA"/>
</dbReference>
<gene>
    <name evidence="3" type="ORF">Pbs1_02910</name>
</gene>
<dbReference type="EMBL" id="AP035888">
    <property type="protein sequence ID" value="BFP66948.1"/>
    <property type="molecule type" value="Genomic_DNA"/>
</dbReference>
<dbReference type="InterPro" id="IPR011004">
    <property type="entry name" value="Trimer_LpxA-like_sf"/>
</dbReference>
<reference evidence="3" key="1">
    <citation type="submission" date="2024-08" db="EMBL/GenBank/DDBJ databases">
        <title>Whole genome sequence of Tenacibaculum sp. strain pbs-1 associated with black-spot shell disease in Akoya pearl oysters.</title>
        <authorList>
            <person name="Sakatoku A."/>
            <person name="Suzuki T."/>
            <person name="Hatano K."/>
            <person name="Seki M."/>
            <person name="Tanaka D."/>
            <person name="Nakamura S."/>
            <person name="Suzuki N."/>
            <person name="Isshiki T."/>
        </authorList>
    </citation>
    <scope>NUCLEOTIDE SEQUENCE</scope>
    <source>
        <strain evidence="3">Pbs-1</strain>
    </source>
</reference>
<dbReference type="Pfam" id="PF13562">
    <property type="entry name" value="NTP_transf_4"/>
    <property type="match status" value="1"/>
</dbReference>
<evidence type="ECO:0000256" key="1">
    <source>
        <dbReference type="ARBA" id="ARBA00022679"/>
    </source>
</evidence>
<dbReference type="AlphaFoldDB" id="A0AB33KRR0"/>
<evidence type="ECO:0000313" key="3">
    <source>
        <dbReference type="EMBL" id="BFP66948.1"/>
    </source>
</evidence>
<keyword evidence="1" id="KW-0808">Transferase</keyword>
<accession>A0AB33KRR0</accession>
<name>A0AB33KRR0_9FLAO</name>
<dbReference type="PANTHER" id="PTHR43584:SF9">
    <property type="entry name" value="TRANSFERASE HEXAPEPTIDE REPEAT CONTAINING PROTEIN"/>
    <property type="match status" value="1"/>
</dbReference>